<evidence type="ECO:0000313" key="1">
    <source>
        <dbReference type="EMBL" id="KAG8015066.1"/>
    </source>
</evidence>
<reference evidence="1" key="1">
    <citation type="submission" date="2020-04" db="EMBL/GenBank/DDBJ databases">
        <title>A chromosome-scale assembly and high-density genetic map of the yellow drum (Nibea albiflora) genome.</title>
        <authorList>
            <person name="Xu D."/>
            <person name="Zhang W."/>
            <person name="Chen R."/>
            <person name="Tan P."/>
            <person name="Wang L."/>
            <person name="Song H."/>
            <person name="Tian L."/>
            <person name="Zhu Q."/>
            <person name="Wang B."/>
        </authorList>
    </citation>
    <scope>NUCLEOTIDE SEQUENCE</scope>
    <source>
        <strain evidence="1">ZJHYS-2018</strain>
    </source>
</reference>
<evidence type="ECO:0000313" key="2">
    <source>
        <dbReference type="Proteomes" id="UP000805704"/>
    </source>
</evidence>
<proteinExistence type="predicted"/>
<comment type="caution">
    <text evidence="1">The sequence shown here is derived from an EMBL/GenBank/DDBJ whole genome shotgun (WGS) entry which is preliminary data.</text>
</comment>
<dbReference type="Proteomes" id="UP000805704">
    <property type="component" value="Chromosome 1"/>
</dbReference>
<sequence>AVSGSCLSYCSSTVIFETCCKHAPVYLQLITEPSQHVLQTGMAESRAAGTEGFQPGIQK</sequence>
<accession>A0ACB7FPI1</accession>
<dbReference type="EMBL" id="CM024789">
    <property type="protein sequence ID" value="KAG8015066.1"/>
    <property type="molecule type" value="Genomic_DNA"/>
</dbReference>
<feature type="non-terminal residue" evidence="1">
    <location>
        <position position="59"/>
    </location>
</feature>
<gene>
    <name evidence="1" type="ORF">GBF38_022318</name>
</gene>
<name>A0ACB7FPI1_NIBAL</name>
<feature type="non-terminal residue" evidence="1">
    <location>
        <position position="1"/>
    </location>
</feature>
<keyword evidence="2" id="KW-1185">Reference proteome</keyword>
<organism evidence="1 2">
    <name type="scientific">Nibea albiflora</name>
    <name type="common">Yellow drum</name>
    <name type="synonym">Corvina albiflora</name>
    <dbReference type="NCBI Taxonomy" id="240163"/>
    <lineage>
        <taxon>Eukaryota</taxon>
        <taxon>Metazoa</taxon>
        <taxon>Chordata</taxon>
        <taxon>Craniata</taxon>
        <taxon>Vertebrata</taxon>
        <taxon>Euteleostomi</taxon>
        <taxon>Actinopterygii</taxon>
        <taxon>Neopterygii</taxon>
        <taxon>Teleostei</taxon>
        <taxon>Neoteleostei</taxon>
        <taxon>Acanthomorphata</taxon>
        <taxon>Eupercaria</taxon>
        <taxon>Sciaenidae</taxon>
        <taxon>Nibea</taxon>
    </lineage>
</organism>
<protein>
    <submittedName>
        <fullName evidence="1">Uncharacterized protein</fullName>
    </submittedName>
</protein>